<dbReference type="InterPro" id="IPR018108">
    <property type="entry name" value="MCP_transmembrane"/>
</dbReference>
<evidence type="ECO:0000256" key="5">
    <source>
        <dbReference type="ARBA" id="ARBA00022792"/>
    </source>
</evidence>
<feature type="region of interest" description="Disordered" evidence="8">
    <location>
        <begin position="125"/>
        <end position="154"/>
    </location>
</feature>
<evidence type="ECO:0000256" key="1">
    <source>
        <dbReference type="ARBA" id="ARBA00004141"/>
    </source>
</evidence>
<feature type="compositionally biased region" description="Polar residues" evidence="8">
    <location>
        <begin position="189"/>
        <end position="200"/>
    </location>
</feature>
<keyword evidence="5" id="KW-0496">Mitochondrion</keyword>
<feature type="compositionally biased region" description="Polar residues" evidence="8">
    <location>
        <begin position="137"/>
        <end position="152"/>
    </location>
</feature>
<evidence type="ECO:0000256" key="8">
    <source>
        <dbReference type="SAM" id="MobiDB-lite"/>
    </source>
</evidence>
<dbReference type="PANTHER" id="PTHR24089">
    <property type="entry name" value="SOLUTE CARRIER FAMILY 25"/>
    <property type="match status" value="1"/>
</dbReference>
<dbReference type="InterPro" id="IPR023395">
    <property type="entry name" value="MCP_dom_sf"/>
</dbReference>
<keyword evidence="10" id="KW-1185">Reference proteome</keyword>
<keyword evidence="7" id="KW-0472">Membrane</keyword>
<name>A0AAN9YS57_9PEZI</name>
<keyword evidence="4" id="KW-0677">Repeat</keyword>
<evidence type="ECO:0000256" key="4">
    <source>
        <dbReference type="ARBA" id="ARBA00022737"/>
    </source>
</evidence>
<evidence type="ECO:0000256" key="6">
    <source>
        <dbReference type="ARBA" id="ARBA00022989"/>
    </source>
</evidence>
<feature type="region of interest" description="Disordered" evidence="8">
    <location>
        <begin position="1"/>
        <end position="53"/>
    </location>
</feature>
<dbReference type="SUPFAM" id="SSF103506">
    <property type="entry name" value="Mitochondrial carrier"/>
    <property type="match status" value="1"/>
</dbReference>
<gene>
    <name evidence="9" type="ORF">SLS62_005923</name>
</gene>
<dbReference type="AlphaFoldDB" id="A0AAN9YS57"/>
<dbReference type="Pfam" id="PF00153">
    <property type="entry name" value="Mito_carr"/>
    <property type="match status" value="1"/>
</dbReference>
<feature type="compositionally biased region" description="Low complexity" evidence="8">
    <location>
        <begin position="39"/>
        <end position="53"/>
    </location>
</feature>
<evidence type="ECO:0000256" key="2">
    <source>
        <dbReference type="ARBA" id="ARBA00004325"/>
    </source>
</evidence>
<dbReference type="Gene3D" id="1.50.40.10">
    <property type="entry name" value="Mitochondrial carrier domain"/>
    <property type="match status" value="1"/>
</dbReference>
<dbReference type="GO" id="GO:0031966">
    <property type="term" value="C:mitochondrial membrane"/>
    <property type="evidence" value="ECO:0007669"/>
    <property type="project" value="UniProtKB-SubCell"/>
</dbReference>
<feature type="compositionally biased region" description="Acidic residues" evidence="8">
    <location>
        <begin position="171"/>
        <end position="188"/>
    </location>
</feature>
<comment type="caution">
    <text evidence="9">The sequence shown here is derived from an EMBL/GenBank/DDBJ whole genome shotgun (WGS) entry which is preliminary data.</text>
</comment>
<feature type="region of interest" description="Disordered" evidence="8">
    <location>
        <begin position="170"/>
        <end position="245"/>
    </location>
</feature>
<organism evidence="9 10">
    <name type="scientific">Diatrype stigma</name>
    <dbReference type="NCBI Taxonomy" id="117547"/>
    <lineage>
        <taxon>Eukaryota</taxon>
        <taxon>Fungi</taxon>
        <taxon>Dikarya</taxon>
        <taxon>Ascomycota</taxon>
        <taxon>Pezizomycotina</taxon>
        <taxon>Sordariomycetes</taxon>
        <taxon>Xylariomycetidae</taxon>
        <taxon>Xylariales</taxon>
        <taxon>Diatrypaceae</taxon>
        <taxon>Diatrype</taxon>
    </lineage>
</organism>
<dbReference type="EMBL" id="JAKJXP020000041">
    <property type="protein sequence ID" value="KAK7752179.1"/>
    <property type="molecule type" value="Genomic_DNA"/>
</dbReference>
<reference evidence="9 10" key="1">
    <citation type="submission" date="2024-02" db="EMBL/GenBank/DDBJ databases">
        <title>De novo assembly and annotation of 12 fungi associated with fruit tree decline syndrome in Ontario, Canada.</title>
        <authorList>
            <person name="Sulman M."/>
            <person name="Ellouze W."/>
            <person name="Ilyukhin E."/>
        </authorList>
    </citation>
    <scope>NUCLEOTIDE SEQUENCE [LARGE SCALE GENOMIC DNA]</scope>
    <source>
        <strain evidence="9 10">M11/M66-122</strain>
    </source>
</reference>
<feature type="compositionally biased region" description="Low complexity" evidence="8">
    <location>
        <begin position="236"/>
        <end position="245"/>
    </location>
</feature>
<evidence type="ECO:0000256" key="3">
    <source>
        <dbReference type="ARBA" id="ARBA00022692"/>
    </source>
</evidence>
<keyword evidence="6" id="KW-1133">Transmembrane helix</keyword>
<keyword evidence="3" id="KW-0812">Transmembrane</keyword>
<comment type="subcellular location">
    <subcellularLocation>
        <location evidence="1">Membrane</location>
        <topology evidence="1">Multi-pass membrane protein</topology>
    </subcellularLocation>
    <subcellularLocation>
        <location evidence="2">Mitochondrion membrane</location>
    </subcellularLocation>
</comment>
<evidence type="ECO:0000313" key="9">
    <source>
        <dbReference type="EMBL" id="KAK7752179.1"/>
    </source>
</evidence>
<evidence type="ECO:0000313" key="10">
    <source>
        <dbReference type="Proteomes" id="UP001320420"/>
    </source>
</evidence>
<accession>A0AAN9YS57</accession>
<sequence length="637" mass="67721">MTSTREGVNPLRPYYIPPTIGIGEKNESTPPQPNPFSHANATTTTASSSSNSNAYATKARGIFQDIDYKDYINDSSPSTVQSVKSLVDELLWKYTSVLMAQPFEVAKTILQVRLQDDLGGLHVAPPFTPAPNHRSKPSITSPKNPWSHSDNVNIDPAAGLVTSFQSLEIHSEEEEEEKELMDSEDEEQNYFTSNVPYTTPTPGPRSSHNNRRHPSSPPLTGSPKIPGGGGRPAPPGSVASGSAAAAATPAHPYQLGLRRPDSVFDVISQLWAKESAWGVWKGTNATFLYTVLQSLVENWSRSLLSALLNVPDLGVKDDVDRLVDIASPYPWASLCVAAAAAVASGLVLAPLDLVRTRLIITSTSPPARAGGSSRRQRQRRTVATLRALPSWTCPASLVVPTVLNALVHPLVTLSAPLVLRSQFLIDRDLSPTTFSVAKFCTSCAALFVKLPLETVLRRGQVAVLRDPAYVHAIEGGGGSGAGAGGAANLLHRRSRSSGLSPTSLSLSLEGIGDERQAFGGGRGLHADDDDDDEDADLELETIVQPGAYNGVFGTMYSISTEEGSRALVTPQSKQAKAKAGAAGKRGAAKAAKLSVPETVYKKGQGLEGLWRGWKVSWWGLVGLWVANVAGGGGEGEF</sequence>
<keyword evidence="5" id="KW-0999">Mitochondrion inner membrane</keyword>
<protein>
    <submittedName>
        <fullName evidence="9">Uncharacterized protein</fullName>
    </submittedName>
</protein>
<proteinExistence type="predicted"/>
<dbReference type="Proteomes" id="UP001320420">
    <property type="component" value="Unassembled WGS sequence"/>
</dbReference>
<evidence type="ECO:0000256" key="7">
    <source>
        <dbReference type="ARBA" id="ARBA00023136"/>
    </source>
</evidence>